<dbReference type="RefSeq" id="WP_064885473.1">
    <property type="nucleotide sequence ID" value="NZ_LZSY01000130.1"/>
</dbReference>
<accession>A0A1A0VU30</accession>
<feature type="chain" id="PRO_5008300309" description="Serine protease" evidence="1">
    <location>
        <begin position="27"/>
        <end position="224"/>
    </location>
</feature>
<feature type="signal peptide" evidence="1">
    <location>
        <begin position="1"/>
        <end position="26"/>
    </location>
</feature>
<comment type="caution">
    <text evidence="2">The sequence shown here is derived from an EMBL/GenBank/DDBJ whole genome shotgun (WGS) entry which is preliminary data.</text>
</comment>
<evidence type="ECO:0000313" key="2">
    <source>
        <dbReference type="EMBL" id="OBB86790.1"/>
    </source>
</evidence>
<dbReference type="AlphaFoldDB" id="A0A1A0VU30"/>
<keyword evidence="1" id="KW-0732">Signal</keyword>
<dbReference type="Pfam" id="PF13365">
    <property type="entry name" value="Trypsin_2"/>
    <property type="match status" value="1"/>
</dbReference>
<proteinExistence type="predicted"/>
<dbReference type="OrthoDB" id="4698860at2"/>
<sequence>MKLLPGLIAAIATAAAILTTVPAAPAAAALQLVEPGDRLETASNACTLGWVYIGADKHTYAITAGHCATRPGETIRDQYSGATGTFIHTLVDPPGIGGADYGLIDFGLRTLPVPFVDDQPVTANSHPEPRPGQKVCRAGITTGTVCGEVTRSFGDHQYLTVGMTPTIGGDSGGPVWTTDTGDGTVHIIGIWLGGRTTIAGGNFGRFAALDDALTDLGTQPINTA</sequence>
<dbReference type="InterPro" id="IPR043504">
    <property type="entry name" value="Peptidase_S1_PA_chymotrypsin"/>
</dbReference>
<evidence type="ECO:0000256" key="1">
    <source>
        <dbReference type="SAM" id="SignalP"/>
    </source>
</evidence>
<dbReference type="Proteomes" id="UP000094008">
    <property type="component" value="Unassembled WGS sequence"/>
</dbReference>
<evidence type="ECO:0000313" key="3">
    <source>
        <dbReference type="Proteomes" id="UP000094008"/>
    </source>
</evidence>
<dbReference type="Gene3D" id="2.40.10.10">
    <property type="entry name" value="Trypsin-like serine proteases"/>
    <property type="match status" value="2"/>
</dbReference>
<evidence type="ECO:0008006" key="4">
    <source>
        <dbReference type="Google" id="ProtNLM"/>
    </source>
</evidence>
<dbReference type="InterPro" id="IPR009003">
    <property type="entry name" value="Peptidase_S1_PA"/>
</dbReference>
<organism evidence="2 3">
    <name type="scientific">Mycolicibacterium peregrinum</name>
    <name type="common">Mycobacterium peregrinum</name>
    <dbReference type="NCBI Taxonomy" id="43304"/>
    <lineage>
        <taxon>Bacteria</taxon>
        <taxon>Bacillati</taxon>
        <taxon>Actinomycetota</taxon>
        <taxon>Actinomycetes</taxon>
        <taxon>Mycobacteriales</taxon>
        <taxon>Mycobacteriaceae</taxon>
        <taxon>Mycolicibacterium</taxon>
    </lineage>
</organism>
<name>A0A1A0VU30_MYCPR</name>
<protein>
    <recommendedName>
        <fullName evidence="4">Serine protease</fullName>
    </recommendedName>
</protein>
<reference evidence="3" key="1">
    <citation type="submission" date="2016-06" db="EMBL/GenBank/DDBJ databases">
        <authorList>
            <person name="Sutton G."/>
            <person name="Brinkac L."/>
            <person name="Sanka R."/>
            <person name="Adams M."/>
            <person name="Lau E."/>
            <person name="Mehaffy C."/>
            <person name="Tameris M."/>
            <person name="Hatherill M."/>
            <person name="Hanekom W."/>
            <person name="Mahomed H."/>
            <person name="Mcshane H."/>
        </authorList>
    </citation>
    <scope>NUCLEOTIDE SEQUENCE [LARGE SCALE GENOMIC DNA]</scope>
    <source>
        <strain evidence="3">852002-10433_SCH5171157</strain>
    </source>
</reference>
<dbReference type="EMBL" id="LZSY01000130">
    <property type="protein sequence ID" value="OBB86790.1"/>
    <property type="molecule type" value="Genomic_DNA"/>
</dbReference>
<gene>
    <name evidence="2" type="ORF">A5779_00240</name>
</gene>
<dbReference type="SUPFAM" id="SSF50494">
    <property type="entry name" value="Trypsin-like serine proteases"/>
    <property type="match status" value="1"/>
</dbReference>